<protein>
    <submittedName>
        <fullName evidence="8">Alpha-galactosidase/6-phospho-beta-glucosidase family protein</fullName>
    </submittedName>
</protein>
<evidence type="ECO:0000256" key="4">
    <source>
        <dbReference type="ARBA" id="ARBA00023027"/>
    </source>
</evidence>
<proteinExistence type="predicted"/>
<keyword evidence="2" id="KW-0479">Metal-binding</keyword>
<dbReference type="InterPro" id="IPR015955">
    <property type="entry name" value="Lactate_DH/Glyco_Ohase_4_C"/>
</dbReference>
<evidence type="ECO:0000259" key="7">
    <source>
        <dbReference type="Pfam" id="PF11975"/>
    </source>
</evidence>
<dbReference type="InterPro" id="IPR001088">
    <property type="entry name" value="Glyco_hydro_4"/>
</dbReference>
<comment type="cofactor">
    <cofactor evidence="1">
        <name>NAD(+)</name>
        <dbReference type="ChEBI" id="CHEBI:57540"/>
    </cofactor>
</comment>
<dbReference type="Pfam" id="PF11975">
    <property type="entry name" value="Glyco_hydro_4C"/>
    <property type="match status" value="1"/>
</dbReference>
<evidence type="ECO:0000256" key="5">
    <source>
        <dbReference type="ARBA" id="ARBA00023211"/>
    </source>
</evidence>
<evidence type="ECO:0000256" key="6">
    <source>
        <dbReference type="ARBA" id="ARBA00023295"/>
    </source>
</evidence>
<accession>A0A7W6W5U6</accession>
<evidence type="ECO:0000256" key="3">
    <source>
        <dbReference type="ARBA" id="ARBA00022801"/>
    </source>
</evidence>
<dbReference type="AlphaFoldDB" id="A0A7W6W5U6"/>
<dbReference type="GO" id="GO:0005975">
    <property type="term" value="P:carbohydrate metabolic process"/>
    <property type="evidence" value="ECO:0007669"/>
    <property type="project" value="InterPro"/>
</dbReference>
<name>A0A7W6W5U6_9HYPH</name>
<dbReference type="GO" id="GO:0016616">
    <property type="term" value="F:oxidoreductase activity, acting on the CH-OH group of donors, NAD or NADP as acceptor"/>
    <property type="evidence" value="ECO:0007669"/>
    <property type="project" value="InterPro"/>
</dbReference>
<keyword evidence="6" id="KW-0326">Glycosidase</keyword>
<gene>
    <name evidence="8" type="ORF">GGD57_003563</name>
</gene>
<evidence type="ECO:0000256" key="2">
    <source>
        <dbReference type="ARBA" id="ARBA00022723"/>
    </source>
</evidence>
<dbReference type="EMBL" id="JACIFY010000012">
    <property type="protein sequence ID" value="MBB4236967.1"/>
    <property type="molecule type" value="Genomic_DNA"/>
</dbReference>
<dbReference type="Proteomes" id="UP000540909">
    <property type="component" value="Unassembled WGS sequence"/>
</dbReference>
<keyword evidence="4" id="KW-0520">NAD</keyword>
<keyword evidence="5" id="KW-0464">Manganese</keyword>
<comment type="caution">
    <text evidence="8">The sequence shown here is derived from an EMBL/GenBank/DDBJ whole genome shotgun (WGS) entry which is preliminary data.</text>
</comment>
<evidence type="ECO:0000313" key="8">
    <source>
        <dbReference type="EMBL" id="MBB4236967.1"/>
    </source>
</evidence>
<dbReference type="PANTHER" id="PTHR32092:SF6">
    <property type="entry name" value="ALPHA-GALACTOSIDASE"/>
    <property type="match status" value="1"/>
</dbReference>
<dbReference type="GO" id="GO:0046872">
    <property type="term" value="F:metal ion binding"/>
    <property type="evidence" value="ECO:0007669"/>
    <property type="project" value="UniProtKB-KW"/>
</dbReference>
<evidence type="ECO:0000313" key="9">
    <source>
        <dbReference type="Proteomes" id="UP000540909"/>
    </source>
</evidence>
<reference evidence="8 9" key="1">
    <citation type="submission" date="2020-08" db="EMBL/GenBank/DDBJ databases">
        <title>Genomic Encyclopedia of Type Strains, Phase IV (KMG-V): Genome sequencing to study the core and pangenomes of soil and plant-associated prokaryotes.</title>
        <authorList>
            <person name="Whitman W."/>
        </authorList>
    </citation>
    <scope>NUCLEOTIDE SEQUENCE [LARGE SCALE GENOMIC DNA]</scope>
    <source>
        <strain evidence="8 9">SEMIA 4089</strain>
    </source>
</reference>
<evidence type="ECO:0000256" key="1">
    <source>
        <dbReference type="ARBA" id="ARBA00001911"/>
    </source>
</evidence>
<dbReference type="PANTHER" id="PTHR32092">
    <property type="entry name" value="6-PHOSPHO-BETA-GLUCOSIDASE-RELATED"/>
    <property type="match status" value="1"/>
</dbReference>
<feature type="domain" description="Glycosyl hydrolase family 4 C-terminal" evidence="7">
    <location>
        <begin position="22"/>
        <end position="67"/>
    </location>
</feature>
<keyword evidence="3" id="KW-0378">Hydrolase</keyword>
<dbReference type="Gene3D" id="3.90.110.10">
    <property type="entry name" value="Lactate dehydrogenase/glycoside hydrolase, family 4, C-terminal"/>
    <property type="match status" value="1"/>
</dbReference>
<dbReference type="GO" id="GO:0004553">
    <property type="term" value="F:hydrolase activity, hydrolyzing O-glycosyl compounds"/>
    <property type="evidence" value="ECO:0007669"/>
    <property type="project" value="InterPro"/>
</dbReference>
<dbReference type="InterPro" id="IPR022616">
    <property type="entry name" value="Glyco_hydro_4_C"/>
</dbReference>
<sequence length="104" mass="11896">MKASEIFVNRLYKFFHYVLPQLRLGGLPPRLTALMRANISVQELTVQALMTENREHIYHAAMMDPHTAAELDLDQIWSLVDDLLAAHGDWLPEWARPSSKIKAA</sequence>
<dbReference type="SUPFAM" id="SSF56327">
    <property type="entry name" value="LDH C-terminal domain-like"/>
    <property type="match status" value="1"/>
</dbReference>
<organism evidence="8 9">
    <name type="scientific">Rhizobium esperanzae</name>
    <dbReference type="NCBI Taxonomy" id="1967781"/>
    <lineage>
        <taxon>Bacteria</taxon>
        <taxon>Pseudomonadati</taxon>
        <taxon>Pseudomonadota</taxon>
        <taxon>Alphaproteobacteria</taxon>
        <taxon>Hyphomicrobiales</taxon>
        <taxon>Rhizobiaceae</taxon>
        <taxon>Rhizobium/Agrobacterium group</taxon>
        <taxon>Rhizobium</taxon>
    </lineage>
</organism>